<evidence type="ECO:0000313" key="3">
    <source>
        <dbReference type="EMBL" id="GAA0855901.1"/>
    </source>
</evidence>
<dbReference type="Proteomes" id="UP001500359">
    <property type="component" value="Unassembled WGS sequence"/>
</dbReference>
<reference evidence="4" key="1">
    <citation type="journal article" date="2019" name="Int. J. Syst. Evol. Microbiol.">
        <title>The Global Catalogue of Microorganisms (GCM) 10K type strain sequencing project: providing services to taxonomists for standard genome sequencing and annotation.</title>
        <authorList>
            <consortium name="The Broad Institute Genomics Platform"/>
            <consortium name="The Broad Institute Genome Sequencing Center for Infectious Disease"/>
            <person name="Wu L."/>
            <person name="Ma J."/>
        </authorList>
    </citation>
    <scope>NUCLEOTIDE SEQUENCE [LARGE SCALE GENOMIC DNA]</scope>
    <source>
        <strain evidence="4">JCM 15896</strain>
    </source>
</reference>
<proteinExistence type="predicted"/>
<sequence>MSDISLNTQQQLTQALAQLTRAQSTSPIAKQAAQVIIQHLAGNQISLGVNRQPASIQLPKPDKLPAGLVGTPVEAQLRAATDTSGKGLQQSILALFDRTSTSGTNLLVARLNQAQLSVLLDAVATKVEPESGTKSQIVNARVTAISGNTLSVSTQINGKAQQLSVIASPLPTGLKVGQRVQLQLIPQGNDWQVRLLTPSQLNPQNQSQSKSSSTAAPSLSATPVSLDKPQLVKLLPAQPDRVVSDNQANSISIPRYVLTETLSRQPALLPLLAQQKLAGIASHITQVKLVINQSGAGEIRAFSPEPAATLKLTPEQFKQVQSMLNGENTPRVKEGTAHRPSATHTVSQQNLEGKSVASTITQPNIGLSESVEAKIAAATPANKLAVADLPNAQKQVVQQQISDIIRRLMPQAGSPSDSLAQIEKGLADISLFKDPASKVIIEQLAKQLQQVSVQGKDADANQIKQLLTQAAQPITSVQLTQPVNQQQGLMSGLIALVQVVLAARLGRAQPQSSERLSQVMNTLTGVSNTAPTSQPQRSINEVHLLEQKHQLLKQLGRLFAQHQTAKLTSAEQMLQGQEALYYVLPSGTGDNRRDVELLIKRELEHKEQSTKKDSKNTIWHLTMKLDVGDIGQILSKATLRDMTLELDFYTSNETVKELVFNYLPLFKKRLESLGIEVAKTQCQLGKIPEQLHSRPYQMFETKA</sequence>
<dbReference type="InterPro" id="IPR021136">
    <property type="entry name" value="Flagellar_hook_control-like_C"/>
</dbReference>
<feature type="region of interest" description="Disordered" evidence="1">
    <location>
        <begin position="201"/>
        <end position="222"/>
    </location>
</feature>
<evidence type="ECO:0000256" key="1">
    <source>
        <dbReference type="SAM" id="MobiDB-lite"/>
    </source>
</evidence>
<organism evidence="3 4">
    <name type="scientific">Aliiglaciecola litoralis</name>
    <dbReference type="NCBI Taxonomy" id="582857"/>
    <lineage>
        <taxon>Bacteria</taxon>
        <taxon>Pseudomonadati</taxon>
        <taxon>Pseudomonadota</taxon>
        <taxon>Gammaproteobacteria</taxon>
        <taxon>Alteromonadales</taxon>
        <taxon>Alteromonadaceae</taxon>
        <taxon>Aliiglaciecola</taxon>
    </lineage>
</organism>
<name>A0ABP3WSQ5_9ALTE</name>
<evidence type="ECO:0000259" key="2">
    <source>
        <dbReference type="Pfam" id="PF02120"/>
    </source>
</evidence>
<dbReference type="EMBL" id="BAAAFD010000003">
    <property type="protein sequence ID" value="GAA0855901.1"/>
    <property type="molecule type" value="Genomic_DNA"/>
</dbReference>
<accession>A0ABP3WSQ5</accession>
<comment type="caution">
    <text evidence="3">The sequence shown here is derived from an EMBL/GenBank/DDBJ whole genome shotgun (WGS) entry which is preliminary data.</text>
</comment>
<protein>
    <recommendedName>
        <fullName evidence="2">Flagellar hook-length control protein-like C-terminal domain-containing protein</fullName>
    </recommendedName>
</protein>
<evidence type="ECO:0000313" key="4">
    <source>
        <dbReference type="Proteomes" id="UP001500359"/>
    </source>
</evidence>
<dbReference type="Pfam" id="PF02120">
    <property type="entry name" value="Flg_hook"/>
    <property type="match status" value="1"/>
</dbReference>
<feature type="domain" description="Flagellar hook-length control protein-like C-terminal" evidence="2">
    <location>
        <begin position="610"/>
        <end position="685"/>
    </location>
</feature>
<gene>
    <name evidence="3" type="ORF">GCM10009114_15950</name>
</gene>
<keyword evidence="4" id="KW-1185">Reference proteome</keyword>
<dbReference type="RefSeq" id="WP_343858466.1">
    <property type="nucleotide sequence ID" value="NZ_BAAAFD010000003.1"/>
</dbReference>